<dbReference type="OrthoDB" id="9809073at2"/>
<evidence type="ECO:0000256" key="1">
    <source>
        <dbReference type="ARBA" id="ARBA00008777"/>
    </source>
</evidence>
<name>A0A172WE15_BUCSC</name>
<proteinExistence type="inferred from homology"/>
<dbReference type="InterPro" id="IPR047859">
    <property type="entry name" value="Ribosomal_bL17_CS"/>
</dbReference>
<dbReference type="Gene3D" id="3.90.1030.10">
    <property type="entry name" value="Ribosomal protein L17"/>
    <property type="match status" value="1"/>
</dbReference>
<dbReference type="RefSeq" id="WP_075474326.1">
    <property type="nucleotide sequence ID" value="NZ_CP011299.1"/>
</dbReference>
<dbReference type="EMBL" id="CP011299">
    <property type="protein sequence ID" value="ANF17201.1"/>
    <property type="molecule type" value="Genomic_DNA"/>
</dbReference>
<dbReference type="NCBIfam" id="TIGR00059">
    <property type="entry name" value="L17"/>
    <property type="match status" value="1"/>
</dbReference>
<evidence type="ECO:0000256" key="2">
    <source>
        <dbReference type="ARBA" id="ARBA00022980"/>
    </source>
</evidence>
<dbReference type="PANTHER" id="PTHR14413">
    <property type="entry name" value="RIBOSOMAL PROTEIN L17"/>
    <property type="match status" value="1"/>
</dbReference>
<dbReference type="SUPFAM" id="SSF64263">
    <property type="entry name" value="Prokaryotic ribosomal protein L17"/>
    <property type="match status" value="1"/>
</dbReference>
<dbReference type="AlphaFoldDB" id="A0A172WE15"/>
<accession>A0A172WE15</accession>
<comment type="similarity">
    <text evidence="1 4 5">Belongs to the bacterial ribosomal protein bL17 family.</text>
</comment>
<reference evidence="6 7" key="1">
    <citation type="submission" date="2015-04" db="EMBL/GenBank/DDBJ databases">
        <title>Buchnera aphidicola assembly.</title>
        <authorList>
            <person name="Zhang Y."/>
        </authorList>
    </citation>
    <scope>NUCLEOTIDE SEQUENCE [LARGE SCALE GENOMIC DNA]</scope>
    <source>
        <strain evidence="6 7">SC</strain>
    </source>
</reference>
<evidence type="ECO:0000256" key="5">
    <source>
        <dbReference type="RuleBase" id="RU000660"/>
    </source>
</evidence>
<keyword evidence="2 4" id="KW-0689">Ribosomal protein</keyword>
<dbReference type="PROSITE" id="PS01167">
    <property type="entry name" value="RIBOSOMAL_L17"/>
    <property type="match status" value="1"/>
</dbReference>
<dbReference type="GO" id="GO:0006412">
    <property type="term" value="P:translation"/>
    <property type="evidence" value="ECO:0007669"/>
    <property type="project" value="UniProtKB-UniRule"/>
</dbReference>
<sequence>MRHRKIGRKFNRNRSHVKAMLNNMACALLNYEVIKTTVIKAKELRRIVEPLITRSKISSIANRRLIFSKIRNNNIVFKLFNDLGPHFLNRLGGYTRILKCGYRCGDKAPMAYIQLIDRLKDKNRDMSKKIK</sequence>
<dbReference type="STRING" id="118110.XW81_02275"/>
<dbReference type="GO" id="GO:0022625">
    <property type="term" value="C:cytosolic large ribosomal subunit"/>
    <property type="evidence" value="ECO:0007669"/>
    <property type="project" value="TreeGrafter"/>
</dbReference>
<evidence type="ECO:0000313" key="7">
    <source>
        <dbReference type="Proteomes" id="UP000077654"/>
    </source>
</evidence>
<dbReference type="GO" id="GO:0003735">
    <property type="term" value="F:structural constituent of ribosome"/>
    <property type="evidence" value="ECO:0007669"/>
    <property type="project" value="InterPro"/>
</dbReference>
<organism evidence="6 7">
    <name type="scientific">Buchnera aphidicola subsp. Schlechtendalia chinensis</name>
    <dbReference type="NCBI Taxonomy" id="118110"/>
    <lineage>
        <taxon>Bacteria</taxon>
        <taxon>Pseudomonadati</taxon>
        <taxon>Pseudomonadota</taxon>
        <taxon>Gammaproteobacteria</taxon>
        <taxon>Enterobacterales</taxon>
        <taxon>Erwiniaceae</taxon>
        <taxon>Buchnera</taxon>
    </lineage>
</organism>
<dbReference type="InterPro" id="IPR000456">
    <property type="entry name" value="Ribosomal_bL17"/>
</dbReference>
<dbReference type="Proteomes" id="UP000077654">
    <property type="component" value="Chromosome"/>
</dbReference>
<dbReference type="Pfam" id="PF01196">
    <property type="entry name" value="Ribosomal_L17"/>
    <property type="match status" value="1"/>
</dbReference>
<dbReference type="PANTHER" id="PTHR14413:SF16">
    <property type="entry name" value="LARGE RIBOSOMAL SUBUNIT PROTEIN BL17M"/>
    <property type="match status" value="1"/>
</dbReference>
<protein>
    <recommendedName>
        <fullName evidence="4">Large ribosomal subunit protein bL17</fullName>
    </recommendedName>
</protein>
<dbReference type="PATRIC" id="fig|118110.3.peg.450"/>
<evidence type="ECO:0000256" key="4">
    <source>
        <dbReference type="HAMAP-Rule" id="MF_01368"/>
    </source>
</evidence>
<gene>
    <name evidence="4" type="primary">rplQ</name>
    <name evidence="6" type="ORF">XW81_02275</name>
</gene>
<dbReference type="FunFam" id="3.90.1030.10:FF:000001">
    <property type="entry name" value="50S ribosomal protein L17"/>
    <property type="match status" value="1"/>
</dbReference>
<keyword evidence="7" id="KW-1185">Reference proteome</keyword>
<evidence type="ECO:0000256" key="3">
    <source>
        <dbReference type="ARBA" id="ARBA00023274"/>
    </source>
</evidence>
<dbReference type="HAMAP" id="MF_01368">
    <property type="entry name" value="Ribosomal_bL17"/>
    <property type="match status" value="1"/>
</dbReference>
<evidence type="ECO:0000313" key="6">
    <source>
        <dbReference type="EMBL" id="ANF17201.1"/>
    </source>
</evidence>
<keyword evidence="3 4" id="KW-0687">Ribonucleoprotein</keyword>
<comment type="subunit">
    <text evidence="4">Part of the 50S ribosomal subunit. Contacts protein L32.</text>
</comment>
<dbReference type="InterPro" id="IPR036373">
    <property type="entry name" value="Ribosomal_bL17_sf"/>
</dbReference>